<accession>A0A4P2VTN0</accession>
<sequence>MTISVYFADGVIDLLKKVRFTDSRPFVQKKAEALILHAHSIPIKEIAKILDSCENTICSYFHEFKTSGIEGLLEKKIIERKSELYNFRKMIEEEFRKNPPQSSKEAGKRIEELTGVKRSNTQIKVFMKSLGMSYRKTAVIPAKANIIQQDIFKKKF</sequence>
<dbReference type="OrthoDB" id="427021at2"/>
<organism evidence="1 2">
    <name type="scientific">Fluviispira sanaruensis</name>
    <dbReference type="NCBI Taxonomy" id="2493639"/>
    <lineage>
        <taxon>Bacteria</taxon>
        <taxon>Pseudomonadati</taxon>
        <taxon>Bdellovibrionota</taxon>
        <taxon>Oligoflexia</taxon>
        <taxon>Silvanigrellales</taxon>
        <taxon>Silvanigrellaceae</taxon>
        <taxon>Fluviispira</taxon>
    </lineage>
</organism>
<keyword evidence="2" id="KW-1185">Reference proteome</keyword>
<dbReference type="EMBL" id="AP019368">
    <property type="protein sequence ID" value="BBH52232.1"/>
    <property type="molecule type" value="Genomic_DNA"/>
</dbReference>
<evidence type="ECO:0000313" key="2">
    <source>
        <dbReference type="Proteomes" id="UP000291236"/>
    </source>
</evidence>
<dbReference type="Proteomes" id="UP000291236">
    <property type="component" value="Chromosome"/>
</dbReference>
<proteinExistence type="predicted"/>
<reference evidence="1 2" key="1">
    <citation type="submission" date="2018-12" db="EMBL/GenBank/DDBJ databases">
        <title>Rubrispira sanarue gen. nov., sp., nov., a member of the order Silvanigrellales, isolated from a brackish lake in Hamamatsu Japan.</title>
        <authorList>
            <person name="Maejima Y."/>
            <person name="Iino T."/>
            <person name="Muraguchi Y."/>
            <person name="Fukuda K."/>
            <person name="Nojiri H."/>
            <person name="Ohkuma M."/>
            <person name="Moriuchi R."/>
            <person name="Dohra H."/>
            <person name="Kimbara K."/>
            <person name="Shintani M."/>
        </authorList>
    </citation>
    <scope>NUCLEOTIDE SEQUENCE [LARGE SCALE GENOMIC DNA]</scope>
    <source>
        <strain evidence="1 2">RF1110005</strain>
    </source>
</reference>
<dbReference type="KEGG" id="sbf:JCM31447_06720"/>
<gene>
    <name evidence="1" type="ORF">JCM31447_06720</name>
</gene>
<evidence type="ECO:0000313" key="1">
    <source>
        <dbReference type="EMBL" id="BBH52232.1"/>
    </source>
</evidence>
<name>A0A4P2VTN0_FLUSA</name>
<dbReference type="Pfam" id="PF13384">
    <property type="entry name" value="HTH_23"/>
    <property type="match status" value="1"/>
</dbReference>
<dbReference type="RefSeq" id="WP_130606509.1">
    <property type="nucleotide sequence ID" value="NZ_AP019368.1"/>
</dbReference>
<protein>
    <submittedName>
        <fullName evidence="1">Uncharacterized protein</fullName>
    </submittedName>
</protein>
<dbReference type="AlphaFoldDB" id="A0A4P2VTN0"/>